<protein>
    <submittedName>
        <fullName evidence="1">Pyridoxamine 5'-phosphate oxidase family protein</fullName>
    </submittedName>
</protein>
<dbReference type="InterPro" id="IPR024747">
    <property type="entry name" value="Pyridox_Oxase-rel"/>
</dbReference>
<dbReference type="Proteomes" id="UP001489509">
    <property type="component" value="Unassembled WGS sequence"/>
</dbReference>
<dbReference type="EMBL" id="JBBMFD010000020">
    <property type="protein sequence ID" value="MEQ2441269.1"/>
    <property type="molecule type" value="Genomic_DNA"/>
</dbReference>
<name>A0ABV1E330_9FIRM</name>
<accession>A0ABV1E330</accession>
<evidence type="ECO:0000313" key="1">
    <source>
        <dbReference type="EMBL" id="MEQ2441269.1"/>
    </source>
</evidence>
<keyword evidence="2" id="KW-1185">Reference proteome</keyword>
<organism evidence="1 2">
    <name type="scientific">Solibaculum intestinale</name>
    <dbReference type="NCBI Taxonomy" id="3133165"/>
    <lineage>
        <taxon>Bacteria</taxon>
        <taxon>Bacillati</taxon>
        <taxon>Bacillota</taxon>
        <taxon>Clostridia</taxon>
        <taxon>Eubacteriales</taxon>
        <taxon>Oscillospiraceae</taxon>
        <taxon>Solibaculum</taxon>
    </lineage>
</organism>
<comment type="caution">
    <text evidence="1">The sequence shown here is derived from an EMBL/GenBank/DDBJ whole genome shotgun (WGS) entry which is preliminary data.</text>
</comment>
<dbReference type="PANTHER" id="PTHR34071:SF2">
    <property type="entry name" value="FLAVIN-NUCLEOTIDE-BINDING PROTEIN"/>
    <property type="match status" value="1"/>
</dbReference>
<reference evidence="1 2" key="1">
    <citation type="submission" date="2024-03" db="EMBL/GenBank/DDBJ databases">
        <title>Human intestinal bacterial collection.</title>
        <authorList>
            <person name="Pauvert C."/>
            <person name="Hitch T.C.A."/>
            <person name="Clavel T."/>
        </authorList>
    </citation>
    <scope>NUCLEOTIDE SEQUENCE [LARGE SCALE GENOMIC DNA]</scope>
    <source>
        <strain evidence="1 2">CLA-JM-H44</strain>
    </source>
</reference>
<dbReference type="RefSeq" id="WP_349220258.1">
    <property type="nucleotide sequence ID" value="NZ_JBBMFD010000020.1"/>
</dbReference>
<dbReference type="InterPro" id="IPR012349">
    <property type="entry name" value="Split_barrel_FMN-bd"/>
</dbReference>
<proteinExistence type="predicted"/>
<gene>
    <name evidence="1" type="ORF">WMO26_10570</name>
</gene>
<sequence>MPSMRRKDREQGEDFARSVLRKCEYGVLATVNGDGTPYCIPISPVLCGDVIYFHCALEGQKIDNLTSRPQVCLTCVGDTRLLPESFSTAYESAVVCGRAEMVEDAAEKRFALTKLCEKYAAENMAQVPAAIERSLARTGICKITVTTLTGKAKRIPG</sequence>
<dbReference type="Gene3D" id="2.30.110.10">
    <property type="entry name" value="Electron Transport, Fmn-binding Protein, Chain A"/>
    <property type="match status" value="1"/>
</dbReference>
<evidence type="ECO:0000313" key="2">
    <source>
        <dbReference type="Proteomes" id="UP001489509"/>
    </source>
</evidence>
<dbReference type="PANTHER" id="PTHR34071">
    <property type="entry name" value="5-NITROIMIDAZOLE ANTIBIOTICS RESISTANCE PROTEIN, NIMA-FAMILY-RELATED PROTEIN-RELATED"/>
    <property type="match status" value="1"/>
</dbReference>
<dbReference type="SUPFAM" id="SSF50475">
    <property type="entry name" value="FMN-binding split barrel"/>
    <property type="match status" value="1"/>
</dbReference>
<dbReference type="Pfam" id="PF12900">
    <property type="entry name" value="Pyridox_ox_2"/>
    <property type="match status" value="1"/>
</dbReference>